<dbReference type="PANTHER" id="PTHR42734">
    <property type="entry name" value="METAL TRANSPORT SYSTEM ATP-BINDING PROTEIN TM_0124-RELATED"/>
    <property type="match status" value="1"/>
</dbReference>
<dbReference type="GO" id="GO:0005524">
    <property type="term" value="F:ATP binding"/>
    <property type="evidence" value="ECO:0007669"/>
    <property type="project" value="UniProtKB-KW"/>
</dbReference>
<organism evidence="7 8">
    <name type="scientific">Gilliamella bombicola</name>
    <dbReference type="NCBI Taxonomy" id="1798182"/>
    <lineage>
        <taxon>Bacteria</taxon>
        <taxon>Pseudomonadati</taxon>
        <taxon>Pseudomonadota</taxon>
        <taxon>Gammaproteobacteria</taxon>
        <taxon>Orbales</taxon>
        <taxon>Orbaceae</taxon>
        <taxon>Gilliamella</taxon>
    </lineage>
</organism>
<dbReference type="SMART" id="SM00382">
    <property type="entry name" value="AAA"/>
    <property type="match status" value="1"/>
</dbReference>
<dbReference type="InterPro" id="IPR050153">
    <property type="entry name" value="Metal_Ion_Import_ABC"/>
</dbReference>
<dbReference type="OrthoDB" id="9776369at2"/>
<dbReference type="RefSeq" id="WP_091345943.1">
    <property type="nucleotide sequence ID" value="NZ_FMAQ01000001.1"/>
</dbReference>
<dbReference type="EMBL" id="FMAQ01000001">
    <property type="protein sequence ID" value="SCB72000.1"/>
    <property type="molecule type" value="Genomic_DNA"/>
</dbReference>
<feature type="domain" description="ABC transporter" evidence="6">
    <location>
        <begin position="6"/>
        <end position="241"/>
    </location>
</feature>
<feature type="region of interest" description="Disordered" evidence="5">
    <location>
        <begin position="276"/>
        <end position="297"/>
    </location>
</feature>
<keyword evidence="4 7" id="KW-0067">ATP-binding</keyword>
<sequence>MTQICLNVDDITVTYNNGHTAIYDASFRLNGGTICALVGVNGSGKSTLFKSIMGMVRPTRGHVTFNDMSVKQTLKQNIIAYVPQTEEVDWDFPVLVSDVVMMGRYGHMSFLRIPSKEDKKQVDLALERVNMLDFKHRQIGELSGGQKKRVFLARALAQQGKVLLLDEPFTGVDVKTENAIIDLLKNLRKEGHLILVSTHNLGSVPEFCDQVVLINQTVLAFGPTKTTFTPQNLMTTFGGALRYLSLSGEQLHDDEDPRKVSILTDDERAAIFYGEGKHDSPHRDLLVNHHDNEPKGQ</sequence>
<evidence type="ECO:0000259" key="6">
    <source>
        <dbReference type="PROSITE" id="PS50893"/>
    </source>
</evidence>
<dbReference type="InterPro" id="IPR017871">
    <property type="entry name" value="ABC_transporter-like_CS"/>
</dbReference>
<dbReference type="AlphaFoldDB" id="A0A1C3YPJ7"/>
<evidence type="ECO:0000256" key="2">
    <source>
        <dbReference type="ARBA" id="ARBA00022448"/>
    </source>
</evidence>
<dbReference type="PROSITE" id="PS00211">
    <property type="entry name" value="ABC_TRANSPORTER_1"/>
    <property type="match status" value="1"/>
</dbReference>
<evidence type="ECO:0000313" key="8">
    <source>
        <dbReference type="Proteomes" id="UP000199670"/>
    </source>
</evidence>
<evidence type="ECO:0000256" key="5">
    <source>
        <dbReference type="SAM" id="MobiDB-lite"/>
    </source>
</evidence>
<name>A0A1C3YPJ7_9GAMM</name>
<dbReference type="PROSITE" id="PS50893">
    <property type="entry name" value="ABC_TRANSPORTER_2"/>
    <property type="match status" value="1"/>
</dbReference>
<evidence type="ECO:0000256" key="1">
    <source>
        <dbReference type="ARBA" id="ARBA00005417"/>
    </source>
</evidence>
<dbReference type="GO" id="GO:0016887">
    <property type="term" value="F:ATP hydrolysis activity"/>
    <property type="evidence" value="ECO:0007669"/>
    <property type="project" value="InterPro"/>
</dbReference>
<dbReference type="NCBIfam" id="NF011630">
    <property type="entry name" value="PRK15056.1"/>
    <property type="match status" value="1"/>
</dbReference>
<accession>A0A1C3YPJ7</accession>
<keyword evidence="2" id="KW-0813">Transport</keyword>
<dbReference type="InterPro" id="IPR003593">
    <property type="entry name" value="AAA+_ATPase"/>
</dbReference>
<dbReference type="Gene3D" id="3.40.50.300">
    <property type="entry name" value="P-loop containing nucleotide triphosphate hydrolases"/>
    <property type="match status" value="1"/>
</dbReference>
<proteinExistence type="inferred from homology"/>
<gene>
    <name evidence="7" type="ORF">GA0061081_10137</name>
</gene>
<comment type="similarity">
    <text evidence="1">Belongs to the ABC transporter superfamily.</text>
</comment>
<reference evidence="8" key="1">
    <citation type="submission" date="2016-08" db="EMBL/GenBank/DDBJ databases">
        <authorList>
            <person name="Varghese N."/>
            <person name="Submissions Spin"/>
        </authorList>
    </citation>
    <scope>NUCLEOTIDE SEQUENCE [LARGE SCALE GENOMIC DNA]</scope>
    <source>
        <strain evidence="8">R-53248</strain>
    </source>
</reference>
<dbReference type="InterPro" id="IPR027417">
    <property type="entry name" value="P-loop_NTPase"/>
</dbReference>
<protein>
    <submittedName>
        <fullName evidence="7">Manganese/iron transport system ATP-binding protein</fullName>
    </submittedName>
</protein>
<dbReference type="STRING" id="1798182.GA0061081_10137"/>
<dbReference type="Pfam" id="PF00005">
    <property type="entry name" value="ABC_tran"/>
    <property type="match status" value="1"/>
</dbReference>
<keyword evidence="8" id="KW-1185">Reference proteome</keyword>
<dbReference type="InterPro" id="IPR003439">
    <property type="entry name" value="ABC_transporter-like_ATP-bd"/>
</dbReference>
<dbReference type="PANTHER" id="PTHR42734:SF5">
    <property type="entry name" value="IRON TRANSPORT SYSTEM ATP-BINDING PROTEIN HI_0361-RELATED"/>
    <property type="match status" value="1"/>
</dbReference>
<evidence type="ECO:0000256" key="3">
    <source>
        <dbReference type="ARBA" id="ARBA00022741"/>
    </source>
</evidence>
<dbReference type="Proteomes" id="UP000199670">
    <property type="component" value="Unassembled WGS sequence"/>
</dbReference>
<keyword evidence="3" id="KW-0547">Nucleotide-binding</keyword>
<dbReference type="SUPFAM" id="SSF52540">
    <property type="entry name" value="P-loop containing nucleoside triphosphate hydrolases"/>
    <property type="match status" value="1"/>
</dbReference>
<dbReference type="FunFam" id="3.40.50.300:FF:000134">
    <property type="entry name" value="Iron-enterobactin ABC transporter ATP-binding protein"/>
    <property type="match status" value="1"/>
</dbReference>
<evidence type="ECO:0000313" key="7">
    <source>
        <dbReference type="EMBL" id="SCB72000.1"/>
    </source>
</evidence>
<dbReference type="CDD" id="cd03235">
    <property type="entry name" value="ABC_Metallic_Cations"/>
    <property type="match status" value="1"/>
</dbReference>
<evidence type="ECO:0000256" key="4">
    <source>
        <dbReference type="ARBA" id="ARBA00022840"/>
    </source>
</evidence>